<dbReference type="Pfam" id="PF13708">
    <property type="entry name" value="DUF4942"/>
    <property type="match status" value="1"/>
</dbReference>
<dbReference type="GO" id="GO:0008168">
    <property type="term" value="F:methyltransferase activity"/>
    <property type="evidence" value="ECO:0007669"/>
    <property type="project" value="UniProtKB-KW"/>
</dbReference>
<keyword evidence="2" id="KW-0808">Transferase</keyword>
<dbReference type="InterPro" id="IPR029063">
    <property type="entry name" value="SAM-dependent_MTases_sf"/>
</dbReference>
<keyword evidence="3" id="KW-1185">Reference proteome</keyword>
<dbReference type="Proteomes" id="UP000318122">
    <property type="component" value="Segment"/>
</dbReference>
<dbReference type="PROSITE" id="PS00092">
    <property type="entry name" value="N6_MTASE"/>
    <property type="match status" value="1"/>
</dbReference>
<dbReference type="GO" id="GO:0003676">
    <property type="term" value="F:nucleic acid binding"/>
    <property type="evidence" value="ECO:0007669"/>
    <property type="project" value="InterPro"/>
</dbReference>
<feature type="domain" description="DUF4942" evidence="1">
    <location>
        <begin position="82"/>
        <end position="263"/>
    </location>
</feature>
<name>A0A4Y5TWS6_9CAUD</name>
<evidence type="ECO:0000313" key="3">
    <source>
        <dbReference type="Proteomes" id="UP000318122"/>
    </source>
</evidence>
<dbReference type="Gene3D" id="3.40.50.150">
    <property type="entry name" value="Vaccinia Virus protein VP39"/>
    <property type="match status" value="1"/>
</dbReference>
<keyword evidence="2" id="KW-0489">Methyltransferase</keyword>
<organism evidence="2 3">
    <name type="scientific">Aeromonas phage 2_D05</name>
    <dbReference type="NCBI Taxonomy" id="2588098"/>
    <lineage>
        <taxon>Viruses</taxon>
        <taxon>Duplodnaviria</taxon>
        <taxon>Heunggongvirae</taxon>
        <taxon>Uroviricota</taxon>
        <taxon>Caudoviricetes</taxon>
        <taxon>Kunmingvirus</taxon>
        <taxon>Kunmingvirus kv2D05</taxon>
    </lineage>
</organism>
<accession>A0A4Y5TWS6</accession>
<dbReference type="GO" id="GO:0032259">
    <property type="term" value="P:methylation"/>
    <property type="evidence" value="ECO:0007669"/>
    <property type="project" value="UniProtKB-KW"/>
</dbReference>
<protein>
    <submittedName>
        <fullName evidence="2">Putative methylase</fullName>
    </submittedName>
</protein>
<dbReference type="InterPro" id="IPR002052">
    <property type="entry name" value="DNA_methylase_N6_adenine_CS"/>
</dbReference>
<dbReference type="PRINTS" id="PR00507">
    <property type="entry name" value="N12N6MTFRASE"/>
</dbReference>
<dbReference type="InterPro" id="IPR031339">
    <property type="entry name" value="DUF4942"/>
</dbReference>
<gene>
    <name evidence="2" type="ORF">2D05_033</name>
</gene>
<evidence type="ECO:0000313" key="2">
    <source>
        <dbReference type="EMBL" id="QDB73864.1"/>
    </source>
</evidence>
<sequence>MGGTALSTATGSGFFAPVDTSLIGALLTTHKRIEASIGAVDNFMRSDECRSALGFYLAACREDQGRIGLKVDGLMQKDKALAALHADYWDKALRLTDVLECMPQKRRDEWYELIRSHATPPFEDEAVYLTLQDMLNSRERFLAERVEGIFRALSGEHVTNSPAAFGKRMIIYVMTSYGTTNYTNEGHITDLRKIIARFMGRDEPSGFGVTTRVIQAAMAQTGEWLAIDGGAMRIRCYKKGTAHLEIHPDMAWRLNAILALLYPSAIPAEFRIAPKRKARDIELIQKPIPFTVISALCEASEYAPLVEDARYRRVRNPVRNSLVLKHGLDKFTARQAGDVLEAIGGAKQKLGYYQFDYDPKRVLNEVIASGCIPDHKSHQFYPTPSELAELAVSYADLQDGMTSLEPSAGHGGLADHMHVGVTTCVEVSDLHCQILQEKGHRLIAGDFLAIDMQDKFDRIVMNPPFSDGRWQAHVEHAAGMLADCGVLVAIVPSSANEKFKIPGFGIEWLGVYDDCFAGTSVSVAMMRVTHG</sequence>
<reference evidence="2 3" key="1">
    <citation type="submission" date="2019-04" db="EMBL/GenBank/DDBJ databases">
        <title>Nine Novel Phages from a Plateau Lake in Southwest China Provide Insights into Aeromonas Phage Diversity.</title>
        <authorList>
            <person name="Xiao W."/>
        </authorList>
    </citation>
    <scope>NUCLEOTIDE SEQUENCE [LARGE SCALE GENOMIC DNA]</scope>
</reference>
<dbReference type="EMBL" id="MK804891">
    <property type="protein sequence ID" value="QDB73864.1"/>
    <property type="molecule type" value="Genomic_DNA"/>
</dbReference>
<dbReference type="CDD" id="cd02440">
    <property type="entry name" value="AdoMet_MTases"/>
    <property type="match status" value="1"/>
</dbReference>
<evidence type="ECO:0000259" key="1">
    <source>
        <dbReference type="Pfam" id="PF13708"/>
    </source>
</evidence>
<dbReference type="SUPFAM" id="SSF53335">
    <property type="entry name" value="S-adenosyl-L-methionine-dependent methyltransferases"/>
    <property type="match status" value="1"/>
</dbReference>
<proteinExistence type="predicted"/>